<keyword evidence="4" id="KW-1133">Transmembrane helix</keyword>
<dbReference type="GO" id="GO:0008168">
    <property type="term" value="F:methyltransferase activity"/>
    <property type="evidence" value="ECO:0007669"/>
    <property type="project" value="UniProtKB-KW"/>
</dbReference>
<evidence type="ECO:0000256" key="3">
    <source>
        <dbReference type="SAM" id="MobiDB-lite"/>
    </source>
</evidence>
<sequence>MISPWWTVPPAALALIALALVAGGLQRAAVFRHSVEHGRPPRAHCPACAARLVPGAGGDALRGNRRRAAAPRGGGRPALPGGPGMAVLPSTGRCPACSAEIGPPPFSVELITALLLADLAAVAVPTGEAGGPGGPPGELLAFGWLAVLAVPLAFVDTAVRRLPDRLTLPAWAGTLTILAVTAALGHRPGDLVTAVLGGLAMGAFYLLLFLIHPAGIGLGDAKLGLALGSALGWFGWNEVLAGLFLTHLLGGLYGAALLALRRARRGTEIPFGPFMIIAAFAVILTGR</sequence>
<organism evidence="6 7">
    <name type="scientific">Planomonospora venezuelensis</name>
    <dbReference type="NCBI Taxonomy" id="1999"/>
    <lineage>
        <taxon>Bacteria</taxon>
        <taxon>Bacillati</taxon>
        <taxon>Actinomycetota</taxon>
        <taxon>Actinomycetes</taxon>
        <taxon>Streptosporangiales</taxon>
        <taxon>Streptosporangiaceae</taxon>
        <taxon>Planomonospora</taxon>
    </lineage>
</organism>
<feature type="region of interest" description="Disordered" evidence="3">
    <location>
        <begin position="59"/>
        <end position="83"/>
    </location>
</feature>
<dbReference type="Pfam" id="PF01478">
    <property type="entry name" value="Peptidase_A24"/>
    <property type="match status" value="1"/>
</dbReference>
<reference evidence="6 7" key="1">
    <citation type="submission" date="2020-08" db="EMBL/GenBank/DDBJ databases">
        <title>Genomic Encyclopedia of Type Strains, Phase III (KMG-III): the genomes of soil and plant-associated and newly described type strains.</title>
        <authorList>
            <person name="Whitman W."/>
        </authorList>
    </citation>
    <scope>NUCLEOTIDE SEQUENCE [LARGE SCALE GENOMIC DNA]</scope>
    <source>
        <strain evidence="6 7">CECT 3303</strain>
    </source>
</reference>
<evidence type="ECO:0000313" key="6">
    <source>
        <dbReference type="EMBL" id="MBB5965006.1"/>
    </source>
</evidence>
<dbReference type="GO" id="GO:0006465">
    <property type="term" value="P:signal peptide processing"/>
    <property type="evidence" value="ECO:0007669"/>
    <property type="project" value="TreeGrafter"/>
</dbReference>
<dbReference type="GO" id="GO:0005886">
    <property type="term" value="C:plasma membrane"/>
    <property type="evidence" value="ECO:0007669"/>
    <property type="project" value="TreeGrafter"/>
</dbReference>
<dbReference type="RefSeq" id="WP_184944085.1">
    <property type="nucleotide sequence ID" value="NZ_BAAAWZ010000004.1"/>
</dbReference>
<evidence type="ECO:0000256" key="2">
    <source>
        <dbReference type="RuleBase" id="RU003793"/>
    </source>
</evidence>
<dbReference type="GO" id="GO:0004190">
    <property type="term" value="F:aspartic-type endopeptidase activity"/>
    <property type="evidence" value="ECO:0007669"/>
    <property type="project" value="UniProtKB-EC"/>
</dbReference>
<dbReference type="Gene3D" id="1.20.120.1220">
    <property type="match status" value="1"/>
</dbReference>
<keyword evidence="4" id="KW-0472">Membrane</keyword>
<feature type="transmembrane region" description="Helical" evidence="4">
    <location>
        <begin position="191"/>
        <end position="211"/>
    </location>
</feature>
<keyword evidence="4" id="KW-0812">Transmembrane</keyword>
<gene>
    <name evidence="6" type="ORF">FHS22_004292</name>
</gene>
<feature type="transmembrane region" description="Helical" evidence="4">
    <location>
        <begin position="242"/>
        <end position="260"/>
    </location>
</feature>
<keyword evidence="6" id="KW-0808">Transferase</keyword>
<keyword evidence="6" id="KW-0378">Hydrolase</keyword>
<feature type="transmembrane region" description="Helical" evidence="4">
    <location>
        <begin position="269"/>
        <end position="286"/>
    </location>
</feature>
<dbReference type="InterPro" id="IPR000045">
    <property type="entry name" value="Prepilin_IV_endopep_pep"/>
</dbReference>
<comment type="caution">
    <text evidence="6">The sequence shown here is derived from an EMBL/GenBank/DDBJ whole genome shotgun (WGS) entry which is preliminary data.</text>
</comment>
<evidence type="ECO:0000259" key="5">
    <source>
        <dbReference type="Pfam" id="PF01478"/>
    </source>
</evidence>
<evidence type="ECO:0000256" key="1">
    <source>
        <dbReference type="ARBA" id="ARBA00005801"/>
    </source>
</evidence>
<dbReference type="InterPro" id="IPR050882">
    <property type="entry name" value="Prepilin_peptidase/N-MTase"/>
</dbReference>
<comment type="similarity">
    <text evidence="1 2">Belongs to the peptidase A24 family.</text>
</comment>
<accession>A0A841DCC5</accession>
<feature type="compositionally biased region" description="Gly residues" evidence="3">
    <location>
        <begin position="72"/>
        <end position="83"/>
    </location>
</feature>
<dbReference type="PANTHER" id="PTHR30487:SF0">
    <property type="entry name" value="PREPILIN LEADER PEPTIDASE_N-METHYLTRANSFERASE-RELATED"/>
    <property type="match status" value="1"/>
</dbReference>
<dbReference type="AlphaFoldDB" id="A0A841DCC5"/>
<evidence type="ECO:0000256" key="4">
    <source>
        <dbReference type="SAM" id="Phobius"/>
    </source>
</evidence>
<protein>
    <submittedName>
        <fullName evidence="6">Leader peptidase (Prepilin peptidase)/N-methyltransferase</fullName>
        <ecNumber evidence="6">2.1.1.-</ecNumber>
        <ecNumber evidence="6">3.4.23.43</ecNumber>
    </submittedName>
</protein>
<feature type="domain" description="Prepilin type IV endopeptidase peptidase" evidence="5">
    <location>
        <begin position="146"/>
        <end position="254"/>
    </location>
</feature>
<evidence type="ECO:0000313" key="7">
    <source>
        <dbReference type="Proteomes" id="UP000562352"/>
    </source>
</evidence>
<dbReference type="EMBL" id="JACHJJ010000014">
    <property type="protein sequence ID" value="MBB5965006.1"/>
    <property type="molecule type" value="Genomic_DNA"/>
</dbReference>
<dbReference type="EC" id="2.1.1.-" evidence="6"/>
<dbReference type="EC" id="3.4.23.43" evidence="6"/>
<keyword evidence="7" id="KW-1185">Reference proteome</keyword>
<feature type="transmembrane region" description="Helical" evidence="4">
    <location>
        <begin position="166"/>
        <end position="185"/>
    </location>
</feature>
<keyword evidence="6" id="KW-0489">Methyltransferase</keyword>
<dbReference type="GO" id="GO:0032259">
    <property type="term" value="P:methylation"/>
    <property type="evidence" value="ECO:0007669"/>
    <property type="project" value="UniProtKB-KW"/>
</dbReference>
<dbReference type="PANTHER" id="PTHR30487">
    <property type="entry name" value="TYPE 4 PREPILIN-LIKE PROTEINS LEADER PEPTIDE-PROCESSING ENZYME"/>
    <property type="match status" value="1"/>
</dbReference>
<proteinExistence type="inferred from homology"/>
<dbReference type="PRINTS" id="PR00864">
    <property type="entry name" value="PREPILNPTASE"/>
</dbReference>
<feature type="transmembrane region" description="Helical" evidence="4">
    <location>
        <begin position="139"/>
        <end position="159"/>
    </location>
</feature>
<dbReference type="InterPro" id="IPR014032">
    <property type="entry name" value="Peptidase_A24A_bac"/>
</dbReference>
<name>A0A841DCC5_PLAVE</name>
<dbReference type="Proteomes" id="UP000562352">
    <property type="component" value="Unassembled WGS sequence"/>
</dbReference>